<proteinExistence type="predicted"/>
<accession>A0A922HUD0</accession>
<keyword evidence="2" id="KW-1185">Reference proteome</keyword>
<reference evidence="1" key="2">
    <citation type="journal article" date="2022" name="Res Sq">
        <title>Comparative Genomics Reveals Insights into the Divergent Evolution of Astigmatic Mites and Household Pest Adaptations.</title>
        <authorList>
            <person name="Xiong Q."/>
            <person name="Wan A.T.-Y."/>
            <person name="Liu X.-Y."/>
            <person name="Fung C.S.-H."/>
            <person name="Xiao X."/>
            <person name="Malainual N."/>
            <person name="Hou J."/>
            <person name="Wang L."/>
            <person name="Wang M."/>
            <person name="Yang K."/>
            <person name="Cui Y."/>
            <person name="Leung E."/>
            <person name="Nong W."/>
            <person name="Shin S.-K."/>
            <person name="Au S."/>
            <person name="Jeong K.Y."/>
            <person name="Chew F.T."/>
            <person name="Hui J."/>
            <person name="Leung T.F."/>
            <person name="Tungtrongchitr A."/>
            <person name="Zhong N."/>
            <person name="Liu Z."/>
            <person name="Tsui S."/>
        </authorList>
    </citation>
    <scope>NUCLEOTIDE SEQUENCE</scope>
    <source>
        <strain evidence="1">Derf</strain>
        <tissue evidence="1">Whole organism</tissue>
    </source>
</reference>
<comment type="caution">
    <text evidence="1">The sequence shown here is derived from an EMBL/GenBank/DDBJ whole genome shotgun (WGS) entry which is preliminary data.</text>
</comment>
<evidence type="ECO:0000313" key="1">
    <source>
        <dbReference type="EMBL" id="KAH9510659.1"/>
    </source>
</evidence>
<evidence type="ECO:0000313" key="2">
    <source>
        <dbReference type="Proteomes" id="UP000790347"/>
    </source>
</evidence>
<name>A0A922HUD0_DERFA</name>
<dbReference type="AlphaFoldDB" id="A0A922HUD0"/>
<sequence>MNRIDDKLTSICLLIKDRVGAKFVILDVSPQQPNIIITTSIMDIEQRQTKIPVQNLQHSLKSILSFILEDLTNVINNMNQSNASTAMGTSLIETSVFNNVQKNDGINIKPWFSTPTKHAVRAGRGACADCAPHKASRCLRPFRCTTQGLAAPTFQAIFAQGLAIFSAGPACGKSHFLECDIRPDYKEYVVYQRFFGLQKFTYSSNTIERVNHCKTVQQVWSNLARSDKDSFSTSVRKYIEPINTSNVCGQLCAWMEFVLLADLLASCFSLNSLRTRLETVIVKFESIESESCKYTDKHRCVIIMSMLRSNSKFEQLADRIMMNQNGTMNNIMNEFIFKNNIKCPFCHKIGHKVEGCWMKRKIDSNKTELIIFTKSNNKKEKKAAKSLLLKCVEKLSDIWILDSGCTSHTTIDKNLLMDQEDKQIEFELANDVAYGGFSSNLISVRKLIEGGFKINFEENLAQITKNEISFNLWIIDNKLKNIIMNI</sequence>
<dbReference type="Proteomes" id="UP000790347">
    <property type="component" value="Unassembled WGS sequence"/>
</dbReference>
<reference evidence="1" key="1">
    <citation type="submission" date="2013-05" db="EMBL/GenBank/DDBJ databases">
        <authorList>
            <person name="Yim A.K.Y."/>
            <person name="Chan T.F."/>
            <person name="Ji K.M."/>
            <person name="Liu X.Y."/>
            <person name="Zhou J.W."/>
            <person name="Li R.Q."/>
            <person name="Yang K.Y."/>
            <person name="Li J."/>
            <person name="Li M."/>
            <person name="Law P.T.W."/>
            <person name="Wu Y.L."/>
            <person name="Cai Z.L."/>
            <person name="Qin H."/>
            <person name="Bao Y."/>
            <person name="Leung R.K.K."/>
            <person name="Ng P.K.S."/>
            <person name="Zou J."/>
            <person name="Zhong X.J."/>
            <person name="Ran P.X."/>
            <person name="Zhong N.S."/>
            <person name="Liu Z.G."/>
            <person name="Tsui S.K.W."/>
        </authorList>
    </citation>
    <scope>NUCLEOTIDE SEQUENCE</scope>
    <source>
        <strain evidence="1">Derf</strain>
        <tissue evidence="1">Whole organism</tissue>
    </source>
</reference>
<dbReference type="EMBL" id="ASGP02000004">
    <property type="protein sequence ID" value="KAH9510659.1"/>
    <property type="molecule type" value="Genomic_DNA"/>
</dbReference>
<organism evidence="1 2">
    <name type="scientific">Dermatophagoides farinae</name>
    <name type="common">American house dust mite</name>
    <dbReference type="NCBI Taxonomy" id="6954"/>
    <lineage>
        <taxon>Eukaryota</taxon>
        <taxon>Metazoa</taxon>
        <taxon>Ecdysozoa</taxon>
        <taxon>Arthropoda</taxon>
        <taxon>Chelicerata</taxon>
        <taxon>Arachnida</taxon>
        <taxon>Acari</taxon>
        <taxon>Acariformes</taxon>
        <taxon>Sarcoptiformes</taxon>
        <taxon>Astigmata</taxon>
        <taxon>Psoroptidia</taxon>
        <taxon>Analgoidea</taxon>
        <taxon>Pyroglyphidae</taxon>
        <taxon>Dermatophagoidinae</taxon>
        <taxon>Dermatophagoides</taxon>
    </lineage>
</organism>
<gene>
    <name evidence="1" type="ORF">DERF_009169</name>
</gene>
<protein>
    <submittedName>
        <fullName evidence="1">Uncharacterized protein</fullName>
    </submittedName>
</protein>